<dbReference type="PANTHER" id="PTHR48100">
    <property type="entry name" value="BROAD-SPECIFICITY PHOSPHATASE YOR283W-RELATED"/>
    <property type="match status" value="1"/>
</dbReference>
<feature type="binding site" evidence="2">
    <location>
        <position position="59"/>
    </location>
    <ligand>
        <name>substrate</name>
    </ligand>
</feature>
<feature type="active site" description="Tele-phosphohistidine intermediate" evidence="1">
    <location>
        <position position="10"/>
    </location>
</feature>
<evidence type="ECO:0000313" key="3">
    <source>
        <dbReference type="EMBL" id="PIQ89873.1"/>
    </source>
</evidence>
<dbReference type="Pfam" id="PF00300">
    <property type="entry name" value="His_Phos_1"/>
    <property type="match status" value="1"/>
</dbReference>
<dbReference type="AlphaFoldDB" id="A0A2H0LZM1"/>
<organism evidence="3 4">
    <name type="scientific">Candidatus Ghiorseimicrobium undicola</name>
    <dbReference type="NCBI Taxonomy" id="1974746"/>
    <lineage>
        <taxon>Bacteria</taxon>
        <taxon>Pseudomonadati</taxon>
        <taxon>Candidatus Omnitrophota</taxon>
        <taxon>Candidatus Ghiorseimicrobium</taxon>
    </lineage>
</organism>
<dbReference type="SMART" id="SM00855">
    <property type="entry name" value="PGAM"/>
    <property type="match status" value="1"/>
</dbReference>
<dbReference type="CDD" id="cd07067">
    <property type="entry name" value="HP_PGM_like"/>
    <property type="match status" value="1"/>
</dbReference>
<gene>
    <name evidence="3" type="ORF">COV72_00840</name>
</gene>
<dbReference type="SUPFAM" id="SSF53254">
    <property type="entry name" value="Phosphoglycerate mutase-like"/>
    <property type="match status" value="1"/>
</dbReference>
<dbReference type="GO" id="GO:0016791">
    <property type="term" value="F:phosphatase activity"/>
    <property type="evidence" value="ECO:0007669"/>
    <property type="project" value="TreeGrafter"/>
</dbReference>
<evidence type="ECO:0000313" key="4">
    <source>
        <dbReference type="Proteomes" id="UP000229641"/>
    </source>
</evidence>
<comment type="caution">
    <text evidence="3">The sequence shown here is derived from an EMBL/GenBank/DDBJ whole genome shotgun (WGS) entry which is preliminary data.</text>
</comment>
<dbReference type="InterPro" id="IPR050275">
    <property type="entry name" value="PGM_Phosphatase"/>
</dbReference>
<accession>A0A2H0LZM1</accession>
<feature type="active site" description="Proton donor/acceptor" evidence="1">
    <location>
        <position position="81"/>
    </location>
</feature>
<dbReference type="PANTHER" id="PTHR48100:SF59">
    <property type="entry name" value="ADENOSYLCOBALAMIN_ALPHA-RIBAZOLE PHOSPHATASE"/>
    <property type="match status" value="1"/>
</dbReference>
<dbReference type="EMBL" id="PCWA01000014">
    <property type="protein sequence ID" value="PIQ89873.1"/>
    <property type="molecule type" value="Genomic_DNA"/>
</dbReference>
<dbReference type="InterPro" id="IPR029033">
    <property type="entry name" value="His_PPase_superfam"/>
</dbReference>
<evidence type="ECO:0008006" key="5">
    <source>
        <dbReference type="Google" id="ProtNLM"/>
    </source>
</evidence>
<dbReference type="GO" id="GO:0005737">
    <property type="term" value="C:cytoplasm"/>
    <property type="evidence" value="ECO:0007669"/>
    <property type="project" value="TreeGrafter"/>
</dbReference>
<proteinExistence type="predicted"/>
<dbReference type="Proteomes" id="UP000229641">
    <property type="component" value="Unassembled WGS sequence"/>
</dbReference>
<feature type="binding site" evidence="2">
    <location>
        <begin position="9"/>
        <end position="16"/>
    </location>
    <ligand>
        <name>substrate</name>
    </ligand>
</feature>
<evidence type="ECO:0000256" key="1">
    <source>
        <dbReference type="PIRSR" id="PIRSR613078-1"/>
    </source>
</evidence>
<evidence type="ECO:0000256" key="2">
    <source>
        <dbReference type="PIRSR" id="PIRSR613078-2"/>
    </source>
</evidence>
<protein>
    <recommendedName>
        <fullName evidence="5">Alpha-ribazole phosphatase</fullName>
    </recommendedName>
</protein>
<reference evidence="3 4" key="1">
    <citation type="submission" date="2017-09" db="EMBL/GenBank/DDBJ databases">
        <title>Depth-based differentiation of microbial function through sediment-hosted aquifers and enrichment of novel symbionts in the deep terrestrial subsurface.</title>
        <authorList>
            <person name="Probst A.J."/>
            <person name="Ladd B."/>
            <person name="Jarett J.K."/>
            <person name="Geller-Mcgrath D.E."/>
            <person name="Sieber C.M."/>
            <person name="Emerson J.B."/>
            <person name="Anantharaman K."/>
            <person name="Thomas B.C."/>
            <person name="Malmstrom R."/>
            <person name="Stieglmeier M."/>
            <person name="Klingl A."/>
            <person name="Woyke T."/>
            <person name="Ryan C.M."/>
            <person name="Banfield J.F."/>
        </authorList>
    </citation>
    <scope>NUCLEOTIDE SEQUENCE [LARGE SCALE GENOMIC DNA]</scope>
    <source>
        <strain evidence="3">CG11_big_fil_rev_8_21_14_0_20_42_13</strain>
    </source>
</reference>
<sequence>MITRLILIRHGQTEWNLNKRYCGHTDIGLNLKGRRQAKKLRGRLKGERVDKIYTSDLKRAVESAMILFPRGKIQKKAGLREIHFGIFEGMTHKQILKNLGAPYKKWLKDPYKNHAPGGEKLSEFKKRVVKAFQNIVCSNLNKNIAVVCHGGVISVFITHILKRKNFWEHIPKSASVSVIEYKNGKPRVDLFNNMIYLG</sequence>
<dbReference type="PROSITE" id="PS00175">
    <property type="entry name" value="PG_MUTASE"/>
    <property type="match status" value="1"/>
</dbReference>
<dbReference type="Gene3D" id="3.40.50.1240">
    <property type="entry name" value="Phosphoglycerate mutase-like"/>
    <property type="match status" value="1"/>
</dbReference>
<name>A0A2H0LZM1_9BACT</name>
<dbReference type="InterPro" id="IPR013078">
    <property type="entry name" value="His_Pase_superF_clade-1"/>
</dbReference>
<dbReference type="InterPro" id="IPR001345">
    <property type="entry name" value="PG/BPGM_mutase_AS"/>
</dbReference>